<dbReference type="RefSeq" id="WP_048463639.1">
    <property type="nucleotide sequence ID" value="NZ_LABX01000071.1"/>
</dbReference>
<dbReference type="Proteomes" id="UP000035929">
    <property type="component" value="Unassembled WGS sequence"/>
</dbReference>
<sequence>MAHDVEHRLRLSGDPAALETLNAAVEAFAEAAGLGARQTHDLNLVLEELFTNTVTHGYGPDEVGWVGIVLRSSGGGVQLELSDGGRAFDPLAHPDPPPPATLDEAPIGGLGVALVRRLTRGGRYRRVAGENHLTLELRPPPS</sequence>
<name>A0A0J6SRW0_9HYPH</name>
<protein>
    <recommendedName>
        <fullName evidence="3">Histidine kinase/HSP90-like ATPase domain-containing protein</fullName>
    </recommendedName>
</protein>
<dbReference type="PANTHER" id="PTHR35526">
    <property type="entry name" value="ANTI-SIGMA-F FACTOR RSBW-RELATED"/>
    <property type="match status" value="1"/>
</dbReference>
<feature type="domain" description="Histidine kinase/HSP90-like ATPase" evidence="3">
    <location>
        <begin position="12"/>
        <end position="135"/>
    </location>
</feature>
<feature type="region of interest" description="Disordered" evidence="2">
    <location>
        <begin position="85"/>
        <end position="106"/>
    </location>
</feature>
<dbReference type="InterPro" id="IPR003594">
    <property type="entry name" value="HATPase_dom"/>
</dbReference>
<reference evidence="4 5" key="1">
    <citation type="submission" date="2015-03" db="EMBL/GenBank/DDBJ databases">
        <title>Genome sequencing of Methylobacterium aquaticum DSM16371 type strain.</title>
        <authorList>
            <person name="Chaudhry V."/>
            <person name="Patil P.B."/>
        </authorList>
    </citation>
    <scope>NUCLEOTIDE SEQUENCE [LARGE SCALE GENOMIC DNA]</scope>
    <source>
        <strain evidence="4 5">DSM 16371</strain>
    </source>
</reference>
<dbReference type="PATRIC" id="fig|270351.6.peg.6906"/>
<dbReference type="Gene3D" id="3.30.565.10">
    <property type="entry name" value="Histidine kinase-like ATPase, C-terminal domain"/>
    <property type="match status" value="1"/>
</dbReference>
<evidence type="ECO:0000313" key="4">
    <source>
        <dbReference type="EMBL" id="KMO36327.1"/>
    </source>
</evidence>
<dbReference type="CDD" id="cd16936">
    <property type="entry name" value="HATPase_RsbW-like"/>
    <property type="match status" value="1"/>
</dbReference>
<gene>
    <name evidence="4" type="ORF">VP06_10115</name>
</gene>
<organism evidence="4 5">
    <name type="scientific">Methylobacterium aquaticum</name>
    <dbReference type="NCBI Taxonomy" id="270351"/>
    <lineage>
        <taxon>Bacteria</taxon>
        <taxon>Pseudomonadati</taxon>
        <taxon>Pseudomonadota</taxon>
        <taxon>Alphaproteobacteria</taxon>
        <taxon>Hyphomicrobiales</taxon>
        <taxon>Methylobacteriaceae</taxon>
        <taxon>Methylobacterium</taxon>
    </lineage>
</organism>
<keyword evidence="1" id="KW-0418">Kinase</keyword>
<dbReference type="EMBL" id="LABX01000071">
    <property type="protein sequence ID" value="KMO36327.1"/>
    <property type="molecule type" value="Genomic_DNA"/>
</dbReference>
<evidence type="ECO:0000313" key="5">
    <source>
        <dbReference type="Proteomes" id="UP000035929"/>
    </source>
</evidence>
<evidence type="ECO:0000259" key="3">
    <source>
        <dbReference type="Pfam" id="PF13581"/>
    </source>
</evidence>
<dbReference type="GO" id="GO:0004674">
    <property type="term" value="F:protein serine/threonine kinase activity"/>
    <property type="evidence" value="ECO:0007669"/>
    <property type="project" value="UniProtKB-KW"/>
</dbReference>
<accession>A0A0J6SRW0</accession>
<dbReference type="Pfam" id="PF13581">
    <property type="entry name" value="HATPase_c_2"/>
    <property type="match status" value="1"/>
</dbReference>
<dbReference type="SUPFAM" id="SSF55874">
    <property type="entry name" value="ATPase domain of HSP90 chaperone/DNA topoisomerase II/histidine kinase"/>
    <property type="match status" value="1"/>
</dbReference>
<dbReference type="AlphaFoldDB" id="A0A0J6SRW0"/>
<keyword evidence="1" id="KW-0808">Transferase</keyword>
<evidence type="ECO:0000256" key="1">
    <source>
        <dbReference type="ARBA" id="ARBA00022527"/>
    </source>
</evidence>
<dbReference type="InterPro" id="IPR036890">
    <property type="entry name" value="HATPase_C_sf"/>
</dbReference>
<evidence type="ECO:0000256" key="2">
    <source>
        <dbReference type="SAM" id="MobiDB-lite"/>
    </source>
</evidence>
<comment type="caution">
    <text evidence="4">The sequence shown here is derived from an EMBL/GenBank/DDBJ whole genome shotgun (WGS) entry which is preliminary data.</text>
</comment>
<keyword evidence="1" id="KW-0723">Serine/threonine-protein kinase</keyword>
<dbReference type="InterPro" id="IPR050267">
    <property type="entry name" value="Anti-sigma-factor_SerPK"/>
</dbReference>
<proteinExistence type="predicted"/>
<dbReference type="PANTHER" id="PTHR35526:SF6">
    <property type="entry name" value="SLR1861 PROTEIN"/>
    <property type="match status" value="1"/>
</dbReference>